<gene>
    <name evidence="3" type="ORF">OsI_05953</name>
</gene>
<keyword evidence="4" id="KW-1185">Reference proteome</keyword>
<dbReference type="GO" id="GO:0004601">
    <property type="term" value="F:peroxidase activity"/>
    <property type="evidence" value="ECO:0007669"/>
    <property type="project" value="InterPro"/>
</dbReference>
<sequence>MVLLVVTPPEPTRRVREEVEIYEERGGDVRTPSFADRLYGGGGAGNANSNSTDPPPLDAANLRERKCRTAGDGVVEMDPGSHLTFDLGYYRTVLRHHVLNSIGKTDHWKGMRGDRLFLETWRGEGGVLDRRGPGADAAGAWWRPAVVRRRALLASSRCRQGGAEVGRWRGGHHVVAAESRRLVASGATGTGVAPLGAARRWRGDPATYTLAV</sequence>
<dbReference type="InterPro" id="IPR010255">
    <property type="entry name" value="Haem_peroxidase_sf"/>
</dbReference>
<dbReference type="GO" id="GO:0006979">
    <property type="term" value="P:response to oxidative stress"/>
    <property type="evidence" value="ECO:0007669"/>
    <property type="project" value="InterPro"/>
</dbReference>
<protein>
    <submittedName>
        <fullName evidence="3">Uncharacterized protein</fullName>
    </submittedName>
</protein>
<dbReference type="GO" id="GO:0020037">
    <property type="term" value="F:heme binding"/>
    <property type="evidence" value="ECO:0007669"/>
    <property type="project" value="InterPro"/>
</dbReference>
<dbReference type="SUPFAM" id="SSF48113">
    <property type="entry name" value="Heme-dependent peroxidases"/>
    <property type="match status" value="1"/>
</dbReference>
<dbReference type="Proteomes" id="UP000007015">
    <property type="component" value="Chromosome 2"/>
</dbReference>
<proteinExistence type="predicted"/>
<evidence type="ECO:0000313" key="3">
    <source>
        <dbReference type="EMBL" id="EEC72541.1"/>
    </source>
</evidence>
<organism evidence="3 4">
    <name type="scientific">Oryza sativa subsp. indica</name>
    <name type="common">Rice</name>
    <dbReference type="NCBI Taxonomy" id="39946"/>
    <lineage>
        <taxon>Eukaryota</taxon>
        <taxon>Viridiplantae</taxon>
        <taxon>Streptophyta</taxon>
        <taxon>Embryophyta</taxon>
        <taxon>Tracheophyta</taxon>
        <taxon>Spermatophyta</taxon>
        <taxon>Magnoliopsida</taxon>
        <taxon>Liliopsida</taxon>
        <taxon>Poales</taxon>
        <taxon>Poaceae</taxon>
        <taxon>BOP clade</taxon>
        <taxon>Oryzoideae</taxon>
        <taxon>Oryzeae</taxon>
        <taxon>Oryzinae</taxon>
        <taxon>Oryza</taxon>
        <taxon>Oryza sativa</taxon>
    </lineage>
</organism>
<keyword evidence="1" id="KW-0106">Calcium</keyword>
<evidence type="ECO:0000313" key="4">
    <source>
        <dbReference type="Proteomes" id="UP000007015"/>
    </source>
</evidence>
<evidence type="ECO:0000256" key="2">
    <source>
        <dbReference type="SAM" id="MobiDB-lite"/>
    </source>
</evidence>
<evidence type="ECO:0000256" key="1">
    <source>
        <dbReference type="ARBA" id="ARBA00022837"/>
    </source>
</evidence>
<dbReference type="Gene3D" id="1.10.420.10">
    <property type="entry name" value="Peroxidase, domain 2"/>
    <property type="match status" value="1"/>
</dbReference>
<dbReference type="Gramene" id="BGIOSGA007084-TA">
    <property type="protein sequence ID" value="BGIOSGA007084-PA"/>
    <property type="gene ID" value="BGIOSGA007084"/>
</dbReference>
<dbReference type="STRING" id="39946.B8AI67"/>
<dbReference type="AlphaFoldDB" id="B8AI67"/>
<feature type="region of interest" description="Disordered" evidence="2">
    <location>
        <begin position="32"/>
        <end position="59"/>
    </location>
</feature>
<dbReference type="EMBL" id="CM000127">
    <property type="protein sequence ID" value="EEC72541.1"/>
    <property type="molecule type" value="Genomic_DNA"/>
</dbReference>
<dbReference type="HOGENOM" id="CLU_1301477_0_0_1"/>
<accession>B8AI67</accession>
<reference evidence="3 4" key="1">
    <citation type="journal article" date="2005" name="PLoS Biol.">
        <title>The genomes of Oryza sativa: a history of duplications.</title>
        <authorList>
            <person name="Yu J."/>
            <person name="Wang J."/>
            <person name="Lin W."/>
            <person name="Li S."/>
            <person name="Li H."/>
            <person name="Zhou J."/>
            <person name="Ni P."/>
            <person name="Dong W."/>
            <person name="Hu S."/>
            <person name="Zeng C."/>
            <person name="Zhang J."/>
            <person name="Zhang Y."/>
            <person name="Li R."/>
            <person name="Xu Z."/>
            <person name="Li S."/>
            <person name="Li X."/>
            <person name="Zheng H."/>
            <person name="Cong L."/>
            <person name="Lin L."/>
            <person name="Yin J."/>
            <person name="Geng J."/>
            <person name="Li G."/>
            <person name="Shi J."/>
            <person name="Liu J."/>
            <person name="Lv H."/>
            <person name="Li J."/>
            <person name="Wang J."/>
            <person name="Deng Y."/>
            <person name="Ran L."/>
            <person name="Shi X."/>
            <person name="Wang X."/>
            <person name="Wu Q."/>
            <person name="Li C."/>
            <person name="Ren X."/>
            <person name="Wang J."/>
            <person name="Wang X."/>
            <person name="Li D."/>
            <person name="Liu D."/>
            <person name="Zhang X."/>
            <person name="Ji Z."/>
            <person name="Zhao W."/>
            <person name="Sun Y."/>
            <person name="Zhang Z."/>
            <person name="Bao J."/>
            <person name="Han Y."/>
            <person name="Dong L."/>
            <person name="Ji J."/>
            <person name="Chen P."/>
            <person name="Wu S."/>
            <person name="Liu J."/>
            <person name="Xiao Y."/>
            <person name="Bu D."/>
            <person name="Tan J."/>
            <person name="Yang L."/>
            <person name="Ye C."/>
            <person name="Zhang J."/>
            <person name="Xu J."/>
            <person name="Zhou Y."/>
            <person name="Yu Y."/>
            <person name="Zhang B."/>
            <person name="Zhuang S."/>
            <person name="Wei H."/>
            <person name="Liu B."/>
            <person name="Lei M."/>
            <person name="Yu H."/>
            <person name="Li Y."/>
            <person name="Xu H."/>
            <person name="Wei S."/>
            <person name="He X."/>
            <person name="Fang L."/>
            <person name="Zhang Z."/>
            <person name="Zhang Y."/>
            <person name="Huang X."/>
            <person name="Su Z."/>
            <person name="Tong W."/>
            <person name="Li J."/>
            <person name="Tong Z."/>
            <person name="Li S."/>
            <person name="Ye J."/>
            <person name="Wang L."/>
            <person name="Fang L."/>
            <person name="Lei T."/>
            <person name="Chen C."/>
            <person name="Chen H."/>
            <person name="Xu Z."/>
            <person name="Li H."/>
            <person name="Huang H."/>
            <person name="Zhang F."/>
            <person name="Xu H."/>
            <person name="Li N."/>
            <person name="Zhao C."/>
            <person name="Li S."/>
            <person name="Dong L."/>
            <person name="Huang Y."/>
            <person name="Li L."/>
            <person name="Xi Y."/>
            <person name="Qi Q."/>
            <person name="Li W."/>
            <person name="Zhang B."/>
            <person name="Hu W."/>
            <person name="Zhang Y."/>
            <person name="Tian X."/>
            <person name="Jiao Y."/>
            <person name="Liang X."/>
            <person name="Jin J."/>
            <person name="Gao L."/>
            <person name="Zheng W."/>
            <person name="Hao B."/>
            <person name="Liu S."/>
            <person name="Wang W."/>
            <person name="Yuan L."/>
            <person name="Cao M."/>
            <person name="McDermott J."/>
            <person name="Samudrala R."/>
            <person name="Wang J."/>
            <person name="Wong G.K."/>
            <person name="Yang H."/>
        </authorList>
    </citation>
    <scope>NUCLEOTIDE SEQUENCE [LARGE SCALE GENOMIC DNA]</scope>
    <source>
        <strain evidence="4">cv. 93-11</strain>
    </source>
</reference>
<name>B8AI67_ORYSI</name>